<feature type="compositionally biased region" description="Basic and acidic residues" evidence="1">
    <location>
        <begin position="398"/>
        <end position="408"/>
    </location>
</feature>
<keyword evidence="3" id="KW-1185">Reference proteome</keyword>
<reference evidence="2 3" key="1">
    <citation type="journal article" date="2024" name="Commun. Biol.">
        <title>Comparative genomic analysis of thermophilic fungi reveals convergent evolutionary adaptations and gene losses.</title>
        <authorList>
            <person name="Steindorff A.S."/>
            <person name="Aguilar-Pontes M.V."/>
            <person name="Robinson A.J."/>
            <person name="Andreopoulos B."/>
            <person name="LaButti K."/>
            <person name="Kuo A."/>
            <person name="Mondo S."/>
            <person name="Riley R."/>
            <person name="Otillar R."/>
            <person name="Haridas S."/>
            <person name="Lipzen A."/>
            <person name="Grimwood J."/>
            <person name="Schmutz J."/>
            <person name="Clum A."/>
            <person name="Reid I.D."/>
            <person name="Moisan M.C."/>
            <person name="Butler G."/>
            <person name="Nguyen T.T.M."/>
            <person name="Dewar K."/>
            <person name="Conant G."/>
            <person name="Drula E."/>
            <person name="Henrissat B."/>
            <person name="Hansel C."/>
            <person name="Singer S."/>
            <person name="Hutchinson M.I."/>
            <person name="de Vries R.P."/>
            <person name="Natvig D.O."/>
            <person name="Powell A.J."/>
            <person name="Tsang A."/>
            <person name="Grigoriev I.V."/>
        </authorList>
    </citation>
    <scope>NUCLEOTIDE SEQUENCE [LARGE SCALE GENOMIC DNA]</scope>
    <source>
        <strain evidence="2 3">ATCC 22073</strain>
    </source>
</reference>
<organism evidence="2 3">
    <name type="scientific">Remersonia thermophila</name>
    <dbReference type="NCBI Taxonomy" id="72144"/>
    <lineage>
        <taxon>Eukaryota</taxon>
        <taxon>Fungi</taxon>
        <taxon>Dikarya</taxon>
        <taxon>Ascomycota</taxon>
        <taxon>Pezizomycotina</taxon>
        <taxon>Sordariomycetes</taxon>
        <taxon>Sordariomycetidae</taxon>
        <taxon>Sordariales</taxon>
        <taxon>Sordariales incertae sedis</taxon>
        <taxon>Remersonia</taxon>
    </lineage>
</organism>
<evidence type="ECO:0000313" key="2">
    <source>
        <dbReference type="EMBL" id="KAL2268765.1"/>
    </source>
</evidence>
<dbReference type="EMBL" id="JAZGUE010000003">
    <property type="protein sequence ID" value="KAL2268765.1"/>
    <property type="molecule type" value="Genomic_DNA"/>
</dbReference>
<gene>
    <name evidence="2" type="ORF">VTJ83DRAFT_3611</name>
</gene>
<feature type="compositionally biased region" description="Low complexity" evidence="1">
    <location>
        <begin position="506"/>
        <end position="574"/>
    </location>
</feature>
<feature type="compositionally biased region" description="Basic and acidic residues" evidence="1">
    <location>
        <begin position="257"/>
        <end position="268"/>
    </location>
</feature>
<evidence type="ECO:0000313" key="3">
    <source>
        <dbReference type="Proteomes" id="UP001600064"/>
    </source>
</evidence>
<feature type="compositionally biased region" description="Low complexity" evidence="1">
    <location>
        <begin position="1"/>
        <end position="21"/>
    </location>
</feature>
<accession>A0ABR4DEN8</accession>
<feature type="region of interest" description="Disordered" evidence="1">
    <location>
        <begin position="1"/>
        <end position="112"/>
    </location>
</feature>
<feature type="compositionally biased region" description="Low complexity" evidence="1">
    <location>
        <begin position="89"/>
        <end position="104"/>
    </location>
</feature>
<feature type="compositionally biased region" description="Basic and acidic residues" evidence="1">
    <location>
        <begin position="22"/>
        <end position="38"/>
    </location>
</feature>
<protein>
    <submittedName>
        <fullName evidence="2">Uncharacterized protein</fullName>
    </submittedName>
</protein>
<dbReference type="RefSeq" id="XP_070867489.1">
    <property type="nucleotide sequence ID" value="XM_071010009.1"/>
</dbReference>
<feature type="compositionally biased region" description="Polar residues" evidence="1">
    <location>
        <begin position="410"/>
        <end position="422"/>
    </location>
</feature>
<evidence type="ECO:0000256" key="1">
    <source>
        <dbReference type="SAM" id="MobiDB-lite"/>
    </source>
</evidence>
<feature type="compositionally biased region" description="Acidic residues" evidence="1">
    <location>
        <begin position="269"/>
        <end position="278"/>
    </location>
</feature>
<comment type="caution">
    <text evidence="2">The sequence shown here is derived from an EMBL/GenBank/DDBJ whole genome shotgun (WGS) entry which is preliminary data.</text>
</comment>
<sequence>MADQQGSSSASSSSSSSPGASKTDKDGSSDKTDKRTQDVKVTFSSQLESPLDKPRTPRSPVVMPKSILRVSSPDGHRRPRQFVNPETGEPLSPELAPSSPNASPMTPLNRPTSPAVRFAKATIHHVEVGPGRRFLPVRRKSKSTVTYIGPHDPGAQPAVPKTLLQSPTKMRRHQENQAAMGRYWLQTEEEERQWRMEAERLAQEEQERYRNEPASPLPLAAILTTATAGPESESEEVRGVQNDLAAKIMKIGQHPSSHGDEPLDRLEEVESEDEDDETDGRATPERALATEGDDGTWTEASKGPEASTASSDTQSKAPPSQNGAGESNVAAAHTGPEAELEETKPAGHKPPATPLAEKQVAEEHAAEAPAPPAPAGTESKPYSTQKSSCSSSDSALGKAKDKRRDSKDATTASSSGRPNGASTTQQATATATTTTATTTTATTTTTTPFKTSSLSSSRHRMGDRDRTGRDKEKAKEKLRASSSVVTTAKSTPNLRASYFLFSGTSKVSVDRSSSSSCVPASLSTTTTAATTSSATSTNATSSAVTSAVSMSKSALPGPASSTSSSSSSSSSSAASHHHRSPNGGSGYHLRRTRRFFEEHAKHVITA</sequence>
<feature type="region of interest" description="Disordered" evidence="1">
    <location>
        <begin position="225"/>
        <end position="489"/>
    </location>
</feature>
<feature type="compositionally biased region" description="Low complexity" evidence="1">
    <location>
        <begin position="423"/>
        <end position="447"/>
    </location>
</feature>
<dbReference type="Proteomes" id="UP001600064">
    <property type="component" value="Unassembled WGS sequence"/>
</dbReference>
<proteinExistence type="predicted"/>
<feature type="compositionally biased region" description="Polar residues" evidence="1">
    <location>
        <begin position="307"/>
        <end position="325"/>
    </location>
</feature>
<feature type="region of interest" description="Disordered" evidence="1">
    <location>
        <begin position="506"/>
        <end position="590"/>
    </location>
</feature>
<feature type="compositionally biased region" description="Low complexity" evidence="1">
    <location>
        <begin position="379"/>
        <end position="397"/>
    </location>
</feature>
<name>A0ABR4DEN8_9PEZI</name>
<feature type="compositionally biased region" description="Low complexity" evidence="1">
    <location>
        <begin position="480"/>
        <end position="489"/>
    </location>
</feature>
<feature type="compositionally biased region" description="Basic and acidic residues" evidence="1">
    <location>
        <begin position="460"/>
        <end position="479"/>
    </location>
</feature>
<dbReference type="GeneID" id="98124653"/>